<dbReference type="InterPro" id="IPR000504">
    <property type="entry name" value="RRM_dom"/>
</dbReference>
<dbReference type="AlphaFoldDB" id="A0AAP0PJU1"/>
<dbReference type="Gene3D" id="3.30.70.330">
    <property type="match status" value="1"/>
</dbReference>
<evidence type="ECO:0000256" key="2">
    <source>
        <dbReference type="ARBA" id="ARBA00022723"/>
    </source>
</evidence>
<evidence type="ECO:0000256" key="4">
    <source>
        <dbReference type="ARBA" id="ARBA00024045"/>
    </source>
</evidence>
<evidence type="ECO:0000259" key="7">
    <source>
        <dbReference type="PROSITE" id="PS50102"/>
    </source>
</evidence>
<keyword evidence="6" id="KW-0472">Membrane</keyword>
<reference evidence="9 10" key="1">
    <citation type="submission" date="2024-01" db="EMBL/GenBank/DDBJ databases">
        <title>Genome assemblies of Stephania.</title>
        <authorList>
            <person name="Yang L."/>
        </authorList>
    </citation>
    <scope>NUCLEOTIDE SEQUENCE [LARGE SCALE GENOMIC DNA]</scope>
    <source>
        <strain evidence="9">YNDBR</strain>
        <tissue evidence="9">Leaf</tissue>
    </source>
</reference>
<dbReference type="Pfam" id="PF00403">
    <property type="entry name" value="HMA"/>
    <property type="match status" value="1"/>
</dbReference>
<evidence type="ECO:0000256" key="5">
    <source>
        <dbReference type="PROSITE-ProRule" id="PRU00176"/>
    </source>
</evidence>
<feature type="domain" description="RRM" evidence="7">
    <location>
        <begin position="148"/>
        <end position="192"/>
    </location>
</feature>
<dbReference type="InterPro" id="IPR006121">
    <property type="entry name" value="HMA_dom"/>
</dbReference>
<gene>
    <name evidence="9" type="ORF">Syun_012826</name>
</gene>
<comment type="similarity">
    <text evidence="4">Belongs to the HIPP family.</text>
</comment>
<sequence>METLAQEQNPLNTLTHSSHCPTHSLASLISLAHSLALLVSLARLTRSRTRVCHRRRQHSLAIAIVGVVELGFNPSSPPPLTLSSLPSSPHRLSLAGTIDLKTSCPICKSRCFKDLYVGRAQTKAKREQMIPRQVEERKKEQLQKYEGSNVYVKNVSDDVDDVEVQENFSKFGKVASAKIMHDKTGVSEGTSVAIGDLELMIKEHQGYIGEQKSIMQSLRRLKVVFLKQRPQSRPCKGSTNICLKCERILQKDIHCDGCKQDVNKLLQRIEGVYTVNIDADQQKVLISGSVDTNTLIKKLVKSGLTFALAALPCSTPVLASILGYVVASRDPVIRGSLLLTCTTGYIALLLLAASFVGALQGSTGDDADVEYAASTILWSNIVMRP</sequence>
<keyword evidence="2" id="KW-0479">Metal-binding</keyword>
<keyword evidence="3" id="KW-0636">Prenylation</keyword>
<dbReference type="GO" id="GO:0046872">
    <property type="term" value="F:metal ion binding"/>
    <property type="evidence" value="ECO:0007669"/>
    <property type="project" value="UniProtKB-KW"/>
</dbReference>
<dbReference type="EMBL" id="JBBNAF010000005">
    <property type="protein sequence ID" value="KAK9143426.1"/>
    <property type="molecule type" value="Genomic_DNA"/>
</dbReference>
<proteinExistence type="inferred from homology"/>
<keyword evidence="3" id="KW-0449">Lipoprotein</keyword>
<evidence type="ECO:0008006" key="11">
    <source>
        <dbReference type="Google" id="ProtNLM"/>
    </source>
</evidence>
<accession>A0AAP0PJU1</accession>
<feature type="transmembrane region" description="Helical" evidence="6">
    <location>
        <begin position="337"/>
        <end position="359"/>
    </location>
</feature>
<evidence type="ECO:0000256" key="3">
    <source>
        <dbReference type="ARBA" id="ARBA00023289"/>
    </source>
</evidence>
<dbReference type="InterPro" id="IPR036163">
    <property type="entry name" value="HMA_dom_sf"/>
</dbReference>
<keyword evidence="5" id="KW-0694">RNA-binding</keyword>
<dbReference type="Gene3D" id="3.30.70.100">
    <property type="match status" value="1"/>
</dbReference>
<comment type="caution">
    <text evidence="9">The sequence shown here is derived from an EMBL/GenBank/DDBJ whole genome shotgun (WGS) entry which is preliminary data.</text>
</comment>
<keyword evidence="1" id="KW-0488">Methylation</keyword>
<dbReference type="SMART" id="SM00360">
    <property type="entry name" value="RRM"/>
    <property type="match status" value="1"/>
</dbReference>
<evidence type="ECO:0000313" key="10">
    <source>
        <dbReference type="Proteomes" id="UP001420932"/>
    </source>
</evidence>
<feature type="transmembrane region" description="Helical" evidence="6">
    <location>
        <begin position="304"/>
        <end position="325"/>
    </location>
</feature>
<dbReference type="PROSITE" id="PS50846">
    <property type="entry name" value="HMA_2"/>
    <property type="match status" value="1"/>
</dbReference>
<protein>
    <recommendedName>
        <fullName evidence="11">HMA domain-containing protein</fullName>
    </recommendedName>
</protein>
<dbReference type="Pfam" id="PF00076">
    <property type="entry name" value="RRM_1"/>
    <property type="match status" value="1"/>
</dbReference>
<dbReference type="InterPro" id="IPR035979">
    <property type="entry name" value="RBD_domain_sf"/>
</dbReference>
<dbReference type="SUPFAM" id="SSF54928">
    <property type="entry name" value="RNA-binding domain, RBD"/>
    <property type="match status" value="1"/>
</dbReference>
<dbReference type="CDD" id="cd00371">
    <property type="entry name" value="HMA"/>
    <property type="match status" value="1"/>
</dbReference>
<keyword evidence="10" id="KW-1185">Reference proteome</keyword>
<dbReference type="SUPFAM" id="SSF55008">
    <property type="entry name" value="HMA, heavy metal-associated domain"/>
    <property type="match status" value="1"/>
</dbReference>
<dbReference type="InterPro" id="IPR012677">
    <property type="entry name" value="Nucleotide-bd_a/b_plait_sf"/>
</dbReference>
<dbReference type="GO" id="GO:0003723">
    <property type="term" value="F:RNA binding"/>
    <property type="evidence" value="ECO:0007669"/>
    <property type="project" value="UniProtKB-UniRule"/>
</dbReference>
<evidence type="ECO:0000313" key="9">
    <source>
        <dbReference type="EMBL" id="KAK9143426.1"/>
    </source>
</evidence>
<dbReference type="PANTHER" id="PTHR45868:SF19">
    <property type="entry name" value="HEAVY METAL-ASSOCIATED ISOPRENYLATED PLANT PROTEIN 37"/>
    <property type="match status" value="1"/>
</dbReference>
<dbReference type="PROSITE" id="PS50102">
    <property type="entry name" value="RRM"/>
    <property type="match status" value="1"/>
</dbReference>
<dbReference type="PANTHER" id="PTHR45868">
    <property type="entry name" value="HEAVY METAL-ASSOCIATED ISOPRENYLATED PLANT PROTEIN 33-RELATED"/>
    <property type="match status" value="1"/>
</dbReference>
<keyword evidence="6" id="KW-1133">Transmembrane helix</keyword>
<dbReference type="Proteomes" id="UP001420932">
    <property type="component" value="Unassembled WGS sequence"/>
</dbReference>
<keyword evidence="6" id="KW-0812">Transmembrane</keyword>
<feature type="domain" description="HMA" evidence="8">
    <location>
        <begin position="244"/>
        <end position="307"/>
    </location>
</feature>
<organism evidence="9 10">
    <name type="scientific">Stephania yunnanensis</name>
    <dbReference type="NCBI Taxonomy" id="152371"/>
    <lineage>
        <taxon>Eukaryota</taxon>
        <taxon>Viridiplantae</taxon>
        <taxon>Streptophyta</taxon>
        <taxon>Embryophyta</taxon>
        <taxon>Tracheophyta</taxon>
        <taxon>Spermatophyta</taxon>
        <taxon>Magnoliopsida</taxon>
        <taxon>Ranunculales</taxon>
        <taxon>Menispermaceae</taxon>
        <taxon>Menispermoideae</taxon>
        <taxon>Cissampelideae</taxon>
        <taxon>Stephania</taxon>
    </lineage>
</organism>
<evidence type="ECO:0000259" key="8">
    <source>
        <dbReference type="PROSITE" id="PS50846"/>
    </source>
</evidence>
<evidence type="ECO:0000256" key="1">
    <source>
        <dbReference type="ARBA" id="ARBA00022481"/>
    </source>
</evidence>
<evidence type="ECO:0000256" key="6">
    <source>
        <dbReference type="SAM" id="Phobius"/>
    </source>
</evidence>
<name>A0AAP0PJU1_9MAGN</name>